<dbReference type="AlphaFoldDB" id="A0A9N9JEE3"/>
<reference evidence="1" key="1">
    <citation type="submission" date="2021-06" db="EMBL/GenBank/DDBJ databases">
        <authorList>
            <person name="Kallberg Y."/>
            <person name="Tangrot J."/>
            <person name="Rosling A."/>
        </authorList>
    </citation>
    <scope>NUCLEOTIDE SEQUENCE</scope>
    <source>
        <strain evidence="1">MA453B</strain>
    </source>
</reference>
<evidence type="ECO:0000313" key="2">
    <source>
        <dbReference type="Proteomes" id="UP000789405"/>
    </source>
</evidence>
<comment type="caution">
    <text evidence="1">The sequence shown here is derived from an EMBL/GenBank/DDBJ whole genome shotgun (WGS) entry which is preliminary data.</text>
</comment>
<name>A0A9N9JEE3_9GLOM</name>
<keyword evidence="2" id="KW-1185">Reference proteome</keyword>
<organism evidence="1 2">
    <name type="scientific">Dentiscutata erythropus</name>
    <dbReference type="NCBI Taxonomy" id="1348616"/>
    <lineage>
        <taxon>Eukaryota</taxon>
        <taxon>Fungi</taxon>
        <taxon>Fungi incertae sedis</taxon>
        <taxon>Mucoromycota</taxon>
        <taxon>Glomeromycotina</taxon>
        <taxon>Glomeromycetes</taxon>
        <taxon>Diversisporales</taxon>
        <taxon>Gigasporaceae</taxon>
        <taxon>Dentiscutata</taxon>
    </lineage>
</organism>
<protein>
    <submittedName>
        <fullName evidence="1">17117_t:CDS:1</fullName>
    </submittedName>
</protein>
<accession>A0A9N9JEE3</accession>
<proteinExistence type="predicted"/>
<dbReference type="EMBL" id="CAJVPY010021055">
    <property type="protein sequence ID" value="CAG8778134.1"/>
    <property type="molecule type" value="Genomic_DNA"/>
</dbReference>
<gene>
    <name evidence="1" type="ORF">DERYTH_LOCUS19350</name>
</gene>
<feature type="non-terminal residue" evidence="1">
    <location>
        <position position="1"/>
    </location>
</feature>
<sequence length="198" mass="23509">EKTFETFDFNVVNDEQGSYNEIISVTNLKQKKNKRMILNYIWAYRENIDYRMLRSFLETNYSGFAQFSVVESAYNQKFITRKTITLASIMQKSTFQFLARTFKQEHQSRVIGIFFISFFTNSNSDDVPSLKFGDINMKTIELLSSQDDCCFIKLYSKQKFLIRMKKSDEKVLAYVLMNIQDKELVLLNQEKREFETNI</sequence>
<dbReference type="Proteomes" id="UP000789405">
    <property type="component" value="Unassembled WGS sequence"/>
</dbReference>
<evidence type="ECO:0000313" key="1">
    <source>
        <dbReference type="EMBL" id="CAG8778134.1"/>
    </source>
</evidence>